<sequence length="204" mass="24134">MTISYDTELADFFVKKMQVLLQQHCGREYKLSLTSLLTGSDPKFMLYLMYHDTEVSHIELEIGFEPLIFMHSKTKKEYEGKHFNTFLRAVIIMVAYLLRFSYNGGRSFKEKYIQIGSNPSNWVSVWLLYSYFGFSVVDYEKDLWDNILPTPVPSQKSDRERIKTNLIKYSTKGLPWPMWTLDLKTLPFQKYCELCKTLLQHMDC</sequence>
<organism evidence="1">
    <name type="scientific">viral metagenome</name>
    <dbReference type="NCBI Taxonomy" id="1070528"/>
    <lineage>
        <taxon>unclassified sequences</taxon>
        <taxon>metagenomes</taxon>
        <taxon>organismal metagenomes</taxon>
    </lineage>
</organism>
<proteinExistence type="predicted"/>
<name>A0A6C0K0V1_9ZZZZ</name>
<dbReference type="EMBL" id="MN740788">
    <property type="protein sequence ID" value="QHU11675.1"/>
    <property type="molecule type" value="Genomic_DNA"/>
</dbReference>
<dbReference type="AlphaFoldDB" id="A0A6C0K0V1"/>
<evidence type="ECO:0000313" key="1">
    <source>
        <dbReference type="EMBL" id="QHU11675.1"/>
    </source>
</evidence>
<accession>A0A6C0K0V1</accession>
<protein>
    <submittedName>
        <fullName evidence="1">Uncharacterized protein</fullName>
    </submittedName>
</protein>
<reference evidence="1" key="1">
    <citation type="journal article" date="2020" name="Nature">
        <title>Giant virus diversity and host interactions through global metagenomics.</title>
        <authorList>
            <person name="Schulz F."/>
            <person name="Roux S."/>
            <person name="Paez-Espino D."/>
            <person name="Jungbluth S."/>
            <person name="Walsh D.A."/>
            <person name="Denef V.J."/>
            <person name="McMahon K.D."/>
            <person name="Konstantinidis K.T."/>
            <person name="Eloe-Fadrosh E.A."/>
            <person name="Kyrpides N.C."/>
            <person name="Woyke T."/>
        </authorList>
    </citation>
    <scope>NUCLEOTIDE SEQUENCE</scope>
    <source>
        <strain evidence="1">GVMAG-S-1101169-75</strain>
    </source>
</reference>